<accession>A0AAW9SD65</accession>
<keyword evidence="1" id="KW-0805">Transcription regulation</keyword>
<evidence type="ECO:0000259" key="4">
    <source>
        <dbReference type="PROSITE" id="PS01124"/>
    </source>
</evidence>
<evidence type="ECO:0000256" key="2">
    <source>
        <dbReference type="ARBA" id="ARBA00023125"/>
    </source>
</evidence>
<dbReference type="GO" id="GO:0003700">
    <property type="term" value="F:DNA-binding transcription factor activity"/>
    <property type="evidence" value="ECO:0007669"/>
    <property type="project" value="InterPro"/>
</dbReference>
<reference evidence="5 6" key="1">
    <citation type="submission" date="2024-04" db="EMBL/GenBank/DDBJ databases">
        <title>Novel genus in family Flammeovirgaceae.</title>
        <authorList>
            <person name="Nguyen T.H."/>
            <person name="Vuong T.Q."/>
            <person name="Le H."/>
            <person name="Kim S.-G."/>
        </authorList>
    </citation>
    <scope>NUCLEOTIDE SEQUENCE [LARGE SCALE GENOMIC DNA]</scope>
    <source>
        <strain evidence="5 6">JCM 23209</strain>
    </source>
</reference>
<proteinExistence type="predicted"/>
<keyword evidence="6" id="KW-1185">Reference proteome</keyword>
<dbReference type="InterPro" id="IPR009057">
    <property type="entry name" value="Homeodomain-like_sf"/>
</dbReference>
<dbReference type="SMART" id="SM00342">
    <property type="entry name" value="HTH_ARAC"/>
    <property type="match status" value="1"/>
</dbReference>
<comment type="caution">
    <text evidence="5">The sequence shown here is derived from an EMBL/GenBank/DDBJ whole genome shotgun (WGS) entry which is preliminary data.</text>
</comment>
<keyword evidence="2" id="KW-0238">DNA-binding</keyword>
<organism evidence="5 6">
    <name type="scientific">Rapidithrix thailandica</name>
    <dbReference type="NCBI Taxonomy" id="413964"/>
    <lineage>
        <taxon>Bacteria</taxon>
        <taxon>Pseudomonadati</taxon>
        <taxon>Bacteroidota</taxon>
        <taxon>Cytophagia</taxon>
        <taxon>Cytophagales</taxon>
        <taxon>Flammeovirgaceae</taxon>
        <taxon>Rapidithrix</taxon>
    </lineage>
</organism>
<dbReference type="AlphaFoldDB" id="A0AAW9SD65"/>
<feature type="domain" description="HTH araC/xylS-type" evidence="4">
    <location>
        <begin position="107"/>
        <end position="205"/>
    </location>
</feature>
<evidence type="ECO:0000256" key="3">
    <source>
        <dbReference type="ARBA" id="ARBA00023163"/>
    </source>
</evidence>
<dbReference type="InterPro" id="IPR054015">
    <property type="entry name" value="ExsA-like_N"/>
</dbReference>
<gene>
    <name evidence="5" type="ORF">AAG747_21225</name>
</gene>
<name>A0AAW9SD65_9BACT</name>
<dbReference type="GO" id="GO:0043565">
    <property type="term" value="F:sequence-specific DNA binding"/>
    <property type="evidence" value="ECO:0007669"/>
    <property type="project" value="InterPro"/>
</dbReference>
<sequence>MTEKLSEVNSNYNSVLLFFGNESVLKFIRKFELHKSELTNYQSVYSFQYDPFIKRFVHSLLDILKLSKTTQKHILEVKFEELMLYLLEMRGTDFIYSLINNNDNQTRKFIQTVEHNQFNKLSLKELAFLCNMSVSSFKREFKKHYAESPIKWFQDKRLGYACRLLKDEHKRPSDIYLEVGYENLSSFVQAYKSKYGITPKQHHKA</sequence>
<evidence type="ECO:0000313" key="5">
    <source>
        <dbReference type="EMBL" id="MEN7550455.1"/>
    </source>
</evidence>
<dbReference type="Pfam" id="PF22200">
    <property type="entry name" value="ExsA_N"/>
    <property type="match status" value="1"/>
</dbReference>
<dbReference type="Gene3D" id="1.10.10.60">
    <property type="entry name" value="Homeodomain-like"/>
    <property type="match status" value="2"/>
</dbReference>
<dbReference type="Pfam" id="PF12833">
    <property type="entry name" value="HTH_18"/>
    <property type="match status" value="1"/>
</dbReference>
<evidence type="ECO:0000256" key="1">
    <source>
        <dbReference type="ARBA" id="ARBA00023015"/>
    </source>
</evidence>
<dbReference type="PANTHER" id="PTHR43280:SF2">
    <property type="entry name" value="HTH-TYPE TRANSCRIPTIONAL REGULATOR EXSA"/>
    <property type="match status" value="1"/>
</dbReference>
<dbReference type="SUPFAM" id="SSF46689">
    <property type="entry name" value="Homeodomain-like"/>
    <property type="match status" value="2"/>
</dbReference>
<evidence type="ECO:0000313" key="6">
    <source>
        <dbReference type="Proteomes" id="UP001403385"/>
    </source>
</evidence>
<dbReference type="InterPro" id="IPR018060">
    <property type="entry name" value="HTH_AraC"/>
</dbReference>
<dbReference type="PANTHER" id="PTHR43280">
    <property type="entry name" value="ARAC-FAMILY TRANSCRIPTIONAL REGULATOR"/>
    <property type="match status" value="1"/>
</dbReference>
<protein>
    <submittedName>
        <fullName evidence="5">AraC family transcriptional regulator</fullName>
    </submittedName>
</protein>
<keyword evidence="3" id="KW-0804">Transcription</keyword>
<dbReference type="EMBL" id="JBDKWZ010000014">
    <property type="protein sequence ID" value="MEN7550455.1"/>
    <property type="molecule type" value="Genomic_DNA"/>
</dbReference>
<dbReference type="PROSITE" id="PS01124">
    <property type="entry name" value="HTH_ARAC_FAMILY_2"/>
    <property type="match status" value="1"/>
</dbReference>
<dbReference type="Proteomes" id="UP001403385">
    <property type="component" value="Unassembled WGS sequence"/>
</dbReference>